<feature type="domain" description="MIP18 family-like" evidence="1">
    <location>
        <begin position="4"/>
        <end position="75"/>
    </location>
</feature>
<dbReference type="PANTHER" id="PTHR42831:SF1">
    <property type="entry name" value="FE-S PROTEIN MATURATION AUXILIARY FACTOR YITW"/>
    <property type="match status" value="1"/>
</dbReference>
<accession>A0A7C0VBP7</accession>
<comment type="caution">
    <text evidence="2">The sequence shown here is derived from an EMBL/GenBank/DDBJ whole genome shotgun (WGS) entry which is preliminary data.</text>
</comment>
<organism evidence="2">
    <name type="scientific">candidate division WOR-3 bacterium</name>
    <dbReference type="NCBI Taxonomy" id="2052148"/>
    <lineage>
        <taxon>Bacteria</taxon>
        <taxon>Bacteria division WOR-3</taxon>
    </lineage>
</organism>
<gene>
    <name evidence="2" type="ORF">ENF18_01595</name>
</gene>
<proteinExistence type="predicted"/>
<dbReference type="PANTHER" id="PTHR42831">
    <property type="entry name" value="FE-S PROTEIN MATURATION AUXILIARY FACTOR YITW"/>
    <property type="match status" value="1"/>
</dbReference>
<dbReference type="InterPro" id="IPR002744">
    <property type="entry name" value="MIP18-like"/>
</dbReference>
<dbReference type="EMBL" id="DQWE01000071">
    <property type="protein sequence ID" value="HDI82468.1"/>
    <property type="molecule type" value="Genomic_DNA"/>
</dbReference>
<evidence type="ECO:0000259" key="1">
    <source>
        <dbReference type="Pfam" id="PF01883"/>
    </source>
</evidence>
<protein>
    <submittedName>
        <fullName evidence="2">Metal-sulfur cluster assembly factor</fullName>
    </submittedName>
</protein>
<dbReference type="Proteomes" id="UP000885847">
    <property type="component" value="Unassembled WGS sequence"/>
</dbReference>
<dbReference type="SUPFAM" id="SSF117916">
    <property type="entry name" value="Fe-S cluster assembly (FSCA) domain-like"/>
    <property type="match status" value="1"/>
</dbReference>
<evidence type="ECO:0000313" key="2">
    <source>
        <dbReference type="EMBL" id="HDI82468.1"/>
    </source>
</evidence>
<sequence length="106" mass="11942">MVKKEDVMAKLKEVIDPEIGFSIVDLGLIYNVDIQNQGKKIVVDMTLTVKGCPLQYALTNMAKQKVEELEGVEEAVINLVWDPPWNPSMISDELKKRFGYATEDGK</sequence>
<dbReference type="InterPro" id="IPR034904">
    <property type="entry name" value="FSCA_dom_sf"/>
</dbReference>
<name>A0A7C0VBP7_UNCW3</name>
<dbReference type="Gene3D" id="3.30.300.130">
    <property type="entry name" value="Fe-S cluster assembly (FSCA)"/>
    <property type="match status" value="1"/>
</dbReference>
<dbReference type="InterPro" id="IPR052339">
    <property type="entry name" value="Fe-S_Maturation_MIP18"/>
</dbReference>
<dbReference type="AlphaFoldDB" id="A0A7C0VBP7"/>
<dbReference type="Pfam" id="PF01883">
    <property type="entry name" value="FeS_assembly_P"/>
    <property type="match status" value="1"/>
</dbReference>
<reference evidence="2" key="1">
    <citation type="journal article" date="2020" name="mSystems">
        <title>Genome- and Community-Level Interaction Insights into Carbon Utilization and Element Cycling Functions of Hydrothermarchaeota in Hydrothermal Sediment.</title>
        <authorList>
            <person name="Zhou Z."/>
            <person name="Liu Y."/>
            <person name="Xu W."/>
            <person name="Pan J."/>
            <person name="Luo Z.H."/>
            <person name="Li M."/>
        </authorList>
    </citation>
    <scope>NUCLEOTIDE SEQUENCE [LARGE SCALE GENOMIC DNA]</scope>
    <source>
        <strain evidence="2">HyVt-102</strain>
    </source>
</reference>